<dbReference type="EMBL" id="CP002209">
    <property type="protein sequence ID" value="ADN75987.1"/>
    <property type="molecule type" value="Genomic_DNA"/>
</dbReference>
<evidence type="ECO:0008006" key="4">
    <source>
        <dbReference type="Google" id="ProtNLM"/>
    </source>
</evidence>
<dbReference type="Proteomes" id="UP000006683">
    <property type="component" value="Chromosome"/>
</dbReference>
<proteinExistence type="predicted"/>
<dbReference type="AlphaFoldDB" id="E1SS32"/>
<sequence length="169" mass="18872">MRITAIALASALSLSPVWASPLPDSATLDVKLELPTLDVANYARPYVAIWLEDSNRDAVANLALWTGNQTDWLKDIRRWWRQFGRYNAEHIDGYSSATRTAGVHSLKWDGTGNDGQRLQQGEYTLYVEVVREHGGRDLVRQRVTLGGDAFAITTQPMAEVGAIELNYQP</sequence>
<accession>E1SS32</accession>
<reference evidence="2 3" key="1">
    <citation type="journal article" date="2010" name="Stand. Genomic Sci.">
        <title>Complete genome sequence of Ferrimonas balearica type strain (PAT).</title>
        <authorList>
            <person name="Nolan M."/>
            <person name="Sikorski J."/>
            <person name="Davenport K."/>
            <person name="Lucas S."/>
            <person name="Glavina Del Rio T."/>
            <person name="Tice H."/>
            <person name="Cheng J."/>
            <person name="Goodwin L."/>
            <person name="Pitluck S."/>
            <person name="Liolios K."/>
            <person name="Ivanova N."/>
            <person name="Mavromatis K."/>
            <person name="Ovchinnikova G."/>
            <person name="Pati A."/>
            <person name="Chen A."/>
            <person name="Palaniappan K."/>
            <person name="Land M."/>
            <person name="Hauser L."/>
            <person name="Chang Y."/>
            <person name="Jeffries C."/>
            <person name="Tapia R."/>
            <person name="Brettin T."/>
            <person name="Detter J."/>
            <person name="Han C."/>
            <person name="Yasawong M."/>
            <person name="Rohde M."/>
            <person name="Tindall B."/>
            <person name="Goker M."/>
            <person name="Woyke T."/>
            <person name="Bristow J."/>
            <person name="Eisen J."/>
            <person name="Markowitz V."/>
            <person name="Hugenholtz P."/>
            <person name="Kyrpides N."/>
            <person name="Klenk H."/>
            <person name="Lapidus A."/>
        </authorList>
    </citation>
    <scope>NUCLEOTIDE SEQUENCE [LARGE SCALE GENOMIC DNA]</scope>
    <source>
        <strain evidence="3">DSM 9799 / CCM 4581 / KCTC 23876 / PAT</strain>
    </source>
</reference>
<dbReference type="Pfam" id="PF10029">
    <property type="entry name" value="DUF2271"/>
    <property type="match status" value="1"/>
</dbReference>
<dbReference type="InterPro" id="IPR014469">
    <property type="entry name" value="DUF2271"/>
</dbReference>
<dbReference type="HOGENOM" id="CLU_129911_0_0_6"/>
<dbReference type="eggNOG" id="COG3656">
    <property type="taxonomic scope" value="Bacteria"/>
</dbReference>
<dbReference type="OrthoDB" id="195316at2"/>
<evidence type="ECO:0000313" key="2">
    <source>
        <dbReference type="EMBL" id="ADN75987.1"/>
    </source>
</evidence>
<dbReference type="RefSeq" id="WP_013345293.1">
    <property type="nucleotide sequence ID" value="NC_014541.1"/>
</dbReference>
<evidence type="ECO:0000313" key="3">
    <source>
        <dbReference type="Proteomes" id="UP000006683"/>
    </source>
</evidence>
<gene>
    <name evidence="2" type="ordered locus">Fbal_1784</name>
</gene>
<name>E1SS32_FERBD</name>
<dbReference type="GeneID" id="67181987"/>
<keyword evidence="3" id="KW-1185">Reference proteome</keyword>
<dbReference type="STRING" id="550540.Fbal_1784"/>
<feature type="signal peptide" evidence="1">
    <location>
        <begin position="1"/>
        <end position="19"/>
    </location>
</feature>
<organism evidence="2 3">
    <name type="scientific">Ferrimonas balearica (strain DSM 9799 / CCM 4581 / KCTC 23876 / PAT)</name>
    <dbReference type="NCBI Taxonomy" id="550540"/>
    <lineage>
        <taxon>Bacteria</taxon>
        <taxon>Pseudomonadati</taxon>
        <taxon>Pseudomonadota</taxon>
        <taxon>Gammaproteobacteria</taxon>
        <taxon>Alteromonadales</taxon>
        <taxon>Ferrimonadaceae</taxon>
        <taxon>Ferrimonas</taxon>
    </lineage>
</organism>
<keyword evidence="1" id="KW-0732">Signal</keyword>
<feature type="chain" id="PRO_5003151541" description="Periplasmic protein" evidence="1">
    <location>
        <begin position="20"/>
        <end position="169"/>
    </location>
</feature>
<dbReference type="Gene3D" id="2.60.40.4070">
    <property type="match status" value="1"/>
</dbReference>
<dbReference type="PIRSF" id="PIRSF014995">
    <property type="entry name" value="UCP014995"/>
    <property type="match status" value="1"/>
</dbReference>
<protein>
    <recommendedName>
        <fullName evidence="4">Periplasmic protein</fullName>
    </recommendedName>
</protein>
<dbReference type="KEGG" id="fbl:Fbal_1784"/>
<evidence type="ECO:0000256" key="1">
    <source>
        <dbReference type="SAM" id="SignalP"/>
    </source>
</evidence>